<keyword evidence="4" id="KW-0862">Zinc</keyword>
<dbReference type="STRING" id="5643.A0A060SUS1"/>
<sequence>MNSCHCAQLPTWYYTFPAQQGIPPPPPIPAAATFTLPFHTGSPGVPQAPAVTLQDVTAAVVNQSSPFAVSSSAPQPGSTAAQHSGKRPAIEQGVSGRKRSKRHPADWTGTPTTASVVGVGPTPQELTGATSHATAVSPPQRSTQDELGESTGLPFRPGQVTDSGSGSQDAAQTASQSQQPRFIPPSGLLPSAAETSVKQQCNHSSAALDVWYFCRPLETREEPSVRPKPEEEPVLTQKPKTPFVGCKLCVSWKTYKNSADGGVTNTIRAHLKSKHSETYEAVCKIFTGEWKHVSTATEETASRRPCPREDKFTPEGLLYYLARWIAADDQSINVVEREEFQDLIFYLRPDLDEKDYPHRTKLTEAILGQWAETKKAVFAELRSSTGRVHYTCDIWSDQELASYLAITAHHVRQDMKGNILSSCNHLIAFRRVWSHAGASVADVIINILRDAGLLSKIGMFTLDNASSNDTLMAELERLLGRAGIPFDRNGNRIRCFPHVINIAVQHILQEIKTNPLAPLLDLSDAEVPHARREEVTEALEADPVGKVRSLVSFCRQSDQRRVDFRRTIEEGKKDGLWRNAAGETITLPVLQLLRDCETRWSSTFLMIQRVFLLYQAIEKFLQHASRADISHVALKTGELDTLKDIFQILEGAHQAQQLVSSERTPCLSIALPAYELVLVAWHQLRDELPHMRPYLDKGIEKIQEYVYKSRKSRIHALAIVLNPAFKTSWIRDHWTPEALAQAEEWVLDAMQEYRTKERLEIQPLNVAHQASGNTSIATGSSSTFEAQNSGLSRLLSRTQKLLPARNRTVRPYSSDSSIIGAHSVPSESAGTSASIHPTQCMQDTEAHLRAQDRATVKSEFDRYIADGLTSDIETGDDLLVFWARNRKVYPYMHRVAIDILTAQASAVACERVFSSSKETDTLRRSRIASELMEALQGLKYHVKQSRLNLSAHLVAKEEDYLIEGPVTLAAMKELLAHNKLQELEDLLRNSRTPYPSMN</sequence>
<dbReference type="GO" id="GO:0008270">
    <property type="term" value="F:zinc ion binding"/>
    <property type="evidence" value="ECO:0007669"/>
    <property type="project" value="UniProtKB-KW"/>
</dbReference>
<proteinExistence type="predicted"/>
<dbReference type="InterPro" id="IPR052035">
    <property type="entry name" value="ZnF_BED_domain_contain"/>
</dbReference>
<keyword evidence="5" id="KW-0539">Nucleus</keyword>
<feature type="compositionally biased region" description="Low complexity" evidence="6">
    <location>
        <begin position="163"/>
        <end position="179"/>
    </location>
</feature>
<feature type="compositionally biased region" description="Polar residues" evidence="6">
    <location>
        <begin position="124"/>
        <end position="142"/>
    </location>
</feature>
<dbReference type="OrthoDB" id="2790258at2759"/>
<dbReference type="EMBL" id="CCBP010000774">
    <property type="protein sequence ID" value="CDO78277.1"/>
    <property type="molecule type" value="Genomic_DNA"/>
</dbReference>
<feature type="domain" description="HAT C-terminal dimerisation" evidence="7">
    <location>
        <begin position="861"/>
        <end position="939"/>
    </location>
</feature>
<keyword evidence="9" id="KW-1185">Reference proteome</keyword>
<feature type="region of interest" description="Disordered" evidence="6">
    <location>
        <begin position="67"/>
        <end position="195"/>
    </location>
</feature>
<protein>
    <recommendedName>
        <fullName evidence="7">HAT C-terminal dimerisation domain-containing protein</fullName>
    </recommendedName>
</protein>
<gene>
    <name evidence="8" type="ORF">BN946_scf184660.g4</name>
</gene>
<evidence type="ECO:0000256" key="6">
    <source>
        <dbReference type="SAM" id="MobiDB-lite"/>
    </source>
</evidence>
<evidence type="ECO:0000256" key="5">
    <source>
        <dbReference type="ARBA" id="ARBA00023242"/>
    </source>
</evidence>
<dbReference type="Pfam" id="PF05699">
    <property type="entry name" value="Dimer_Tnp_hAT"/>
    <property type="match status" value="1"/>
</dbReference>
<evidence type="ECO:0000256" key="4">
    <source>
        <dbReference type="ARBA" id="ARBA00022833"/>
    </source>
</evidence>
<dbReference type="PANTHER" id="PTHR46481">
    <property type="entry name" value="ZINC FINGER BED DOMAIN-CONTAINING PROTEIN 4"/>
    <property type="match status" value="1"/>
</dbReference>
<dbReference type="Proteomes" id="UP000029665">
    <property type="component" value="Unassembled WGS sequence"/>
</dbReference>
<evidence type="ECO:0000259" key="7">
    <source>
        <dbReference type="Pfam" id="PF05699"/>
    </source>
</evidence>
<dbReference type="InterPro" id="IPR012337">
    <property type="entry name" value="RNaseH-like_sf"/>
</dbReference>
<keyword evidence="2" id="KW-0479">Metal-binding</keyword>
<dbReference type="AlphaFoldDB" id="A0A060SUS1"/>
<evidence type="ECO:0000313" key="9">
    <source>
        <dbReference type="Proteomes" id="UP000029665"/>
    </source>
</evidence>
<evidence type="ECO:0000313" key="8">
    <source>
        <dbReference type="EMBL" id="CDO78277.1"/>
    </source>
</evidence>
<evidence type="ECO:0000256" key="3">
    <source>
        <dbReference type="ARBA" id="ARBA00022771"/>
    </source>
</evidence>
<reference evidence="8" key="1">
    <citation type="submission" date="2014-01" db="EMBL/GenBank/DDBJ databases">
        <title>The genome of the white-rot fungus Pycnoporus cinnabarinus: a basidiomycete model with a versatile arsenal for lignocellulosic biomass breakdown.</title>
        <authorList>
            <person name="Levasseur A."/>
            <person name="Lomascolo A."/>
            <person name="Ruiz-Duenas F.J."/>
            <person name="Uzan E."/>
            <person name="Piumi F."/>
            <person name="Kues U."/>
            <person name="Ram A.F.J."/>
            <person name="Murat C."/>
            <person name="Haon M."/>
            <person name="Benoit I."/>
            <person name="Arfi Y."/>
            <person name="Chevret D."/>
            <person name="Drula E."/>
            <person name="Kwon M.J."/>
            <person name="Gouret P."/>
            <person name="Lesage-Meessen L."/>
            <person name="Lombard V."/>
            <person name="Mariette J."/>
            <person name="Noirot C."/>
            <person name="Park J."/>
            <person name="Patyshakuliyeva A."/>
            <person name="Wieneger R.A.B."/>
            <person name="Wosten H.A.B."/>
            <person name="Martin F."/>
            <person name="Coutinho P.M."/>
            <person name="de Vries R."/>
            <person name="Martinez A.T."/>
            <person name="Klopp C."/>
            <person name="Pontarotti P."/>
            <person name="Henrissat B."/>
            <person name="Record E."/>
        </authorList>
    </citation>
    <scope>NUCLEOTIDE SEQUENCE [LARGE SCALE GENOMIC DNA]</scope>
    <source>
        <strain evidence="8">BRFM137</strain>
    </source>
</reference>
<feature type="compositionally biased region" description="Polar residues" evidence="6">
    <location>
        <begin position="67"/>
        <end position="82"/>
    </location>
</feature>
<evidence type="ECO:0000256" key="2">
    <source>
        <dbReference type="ARBA" id="ARBA00022723"/>
    </source>
</evidence>
<comment type="subcellular location">
    <subcellularLocation>
        <location evidence="1">Nucleus</location>
    </subcellularLocation>
</comment>
<accession>A0A060SUS1</accession>
<dbReference type="GO" id="GO:0005634">
    <property type="term" value="C:nucleus"/>
    <property type="evidence" value="ECO:0007669"/>
    <property type="project" value="UniProtKB-SubCell"/>
</dbReference>
<organism evidence="8 9">
    <name type="scientific">Pycnoporus cinnabarinus</name>
    <name type="common">Cinnabar-red polypore</name>
    <name type="synonym">Trametes cinnabarina</name>
    <dbReference type="NCBI Taxonomy" id="5643"/>
    <lineage>
        <taxon>Eukaryota</taxon>
        <taxon>Fungi</taxon>
        <taxon>Dikarya</taxon>
        <taxon>Basidiomycota</taxon>
        <taxon>Agaricomycotina</taxon>
        <taxon>Agaricomycetes</taxon>
        <taxon>Polyporales</taxon>
        <taxon>Polyporaceae</taxon>
        <taxon>Trametes</taxon>
    </lineage>
</organism>
<dbReference type="InterPro" id="IPR008906">
    <property type="entry name" value="HATC_C_dom"/>
</dbReference>
<dbReference type="OMA" id="HPARSEM"/>
<keyword evidence="3" id="KW-0863">Zinc-finger</keyword>
<comment type="caution">
    <text evidence="8">The sequence shown here is derived from an EMBL/GenBank/DDBJ whole genome shotgun (WGS) entry which is preliminary data.</text>
</comment>
<dbReference type="HOGENOM" id="CLU_009123_6_3_1"/>
<name>A0A060SUS1_PYCCI</name>
<dbReference type="SUPFAM" id="SSF53098">
    <property type="entry name" value="Ribonuclease H-like"/>
    <property type="match status" value="1"/>
</dbReference>
<dbReference type="GO" id="GO:0046983">
    <property type="term" value="F:protein dimerization activity"/>
    <property type="evidence" value="ECO:0007669"/>
    <property type="project" value="InterPro"/>
</dbReference>
<evidence type="ECO:0000256" key="1">
    <source>
        <dbReference type="ARBA" id="ARBA00004123"/>
    </source>
</evidence>
<dbReference type="PANTHER" id="PTHR46481:SF10">
    <property type="entry name" value="ZINC FINGER BED DOMAIN-CONTAINING PROTEIN 39"/>
    <property type="match status" value="1"/>
</dbReference>